<accession>A0A4C1WYC4</accession>
<evidence type="ECO:0000313" key="2">
    <source>
        <dbReference type="Proteomes" id="UP000299102"/>
    </source>
</evidence>
<evidence type="ECO:0000313" key="1">
    <source>
        <dbReference type="EMBL" id="GBP56371.1"/>
    </source>
</evidence>
<keyword evidence="2" id="KW-1185">Reference proteome</keyword>
<proteinExistence type="predicted"/>
<protein>
    <submittedName>
        <fullName evidence="1">Uncharacterized protein</fullName>
    </submittedName>
</protein>
<name>A0A4C1WYC4_EUMVA</name>
<dbReference type="AlphaFoldDB" id="A0A4C1WYC4"/>
<organism evidence="1 2">
    <name type="scientific">Eumeta variegata</name>
    <name type="common">Bagworm moth</name>
    <name type="synonym">Eumeta japonica</name>
    <dbReference type="NCBI Taxonomy" id="151549"/>
    <lineage>
        <taxon>Eukaryota</taxon>
        <taxon>Metazoa</taxon>
        <taxon>Ecdysozoa</taxon>
        <taxon>Arthropoda</taxon>
        <taxon>Hexapoda</taxon>
        <taxon>Insecta</taxon>
        <taxon>Pterygota</taxon>
        <taxon>Neoptera</taxon>
        <taxon>Endopterygota</taxon>
        <taxon>Lepidoptera</taxon>
        <taxon>Glossata</taxon>
        <taxon>Ditrysia</taxon>
        <taxon>Tineoidea</taxon>
        <taxon>Psychidae</taxon>
        <taxon>Oiketicinae</taxon>
        <taxon>Eumeta</taxon>
    </lineage>
</organism>
<dbReference type="Proteomes" id="UP000299102">
    <property type="component" value="Unassembled WGS sequence"/>
</dbReference>
<dbReference type="EMBL" id="BGZK01000690">
    <property type="protein sequence ID" value="GBP56371.1"/>
    <property type="molecule type" value="Genomic_DNA"/>
</dbReference>
<sequence>MQSKKYAAPPRPPLIIRRGVASADEYARLNRRSAQSTDFRQVVGAHVVGKLCYRRLYNSAEMSNCSEFRCCLKEPRLVPMASPEPFGYRSPLPTPVGVGRYRRHLPLTRILRDGRKFSLHYA</sequence>
<reference evidence="1 2" key="1">
    <citation type="journal article" date="2019" name="Commun. Biol.">
        <title>The bagworm genome reveals a unique fibroin gene that provides high tensile strength.</title>
        <authorList>
            <person name="Kono N."/>
            <person name="Nakamura H."/>
            <person name="Ohtoshi R."/>
            <person name="Tomita M."/>
            <person name="Numata K."/>
            <person name="Arakawa K."/>
        </authorList>
    </citation>
    <scope>NUCLEOTIDE SEQUENCE [LARGE SCALE GENOMIC DNA]</scope>
</reference>
<gene>
    <name evidence="1" type="ORF">EVAR_43310_1</name>
</gene>
<comment type="caution">
    <text evidence="1">The sequence shown here is derived from an EMBL/GenBank/DDBJ whole genome shotgun (WGS) entry which is preliminary data.</text>
</comment>